<dbReference type="Proteomes" id="UP000325577">
    <property type="component" value="Linkage Group LG9"/>
</dbReference>
<proteinExistence type="inferred from homology"/>
<dbReference type="EMBL" id="CM018052">
    <property type="protein sequence ID" value="KAA8516081.1"/>
    <property type="molecule type" value="Genomic_DNA"/>
</dbReference>
<evidence type="ECO:0000313" key="4">
    <source>
        <dbReference type="Proteomes" id="UP000325577"/>
    </source>
</evidence>
<keyword evidence="4" id="KW-1185">Reference proteome</keyword>
<dbReference type="GO" id="GO:0035251">
    <property type="term" value="F:UDP-glucosyltransferase activity"/>
    <property type="evidence" value="ECO:0007669"/>
    <property type="project" value="InterPro"/>
</dbReference>
<name>A0A5J4ZFH0_9ASTE</name>
<evidence type="ECO:0000256" key="2">
    <source>
        <dbReference type="ARBA" id="ARBA00022679"/>
    </source>
</evidence>
<dbReference type="PANTHER" id="PTHR48049">
    <property type="entry name" value="GLYCOSYLTRANSFERASE"/>
    <property type="match status" value="1"/>
</dbReference>
<protein>
    <recommendedName>
        <fullName evidence="5">UDP-glycosyltransferases domain-containing protein</fullName>
    </recommendedName>
</protein>
<dbReference type="OrthoDB" id="5835829at2759"/>
<organism evidence="3 4">
    <name type="scientific">Nyssa sinensis</name>
    <dbReference type="NCBI Taxonomy" id="561372"/>
    <lineage>
        <taxon>Eukaryota</taxon>
        <taxon>Viridiplantae</taxon>
        <taxon>Streptophyta</taxon>
        <taxon>Embryophyta</taxon>
        <taxon>Tracheophyta</taxon>
        <taxon>Spermatophyta</taxon>
        <taxon>Magnoliopsida</taxon>
        <taxon>eudicotyledons</taxon>
        <taxon>Gunneridae</taxon>
        <taxon>Pentapetalae</taxon>
        <taxon>asterids</taxon>
        <taxon>Cornales</taxon>
        <taxon>Nyssaceae</taxon>
        <taxon>Nyssa</taxon>
    </lineage>
</organism>
<comment type="similarity">
    <text evidence="1">Belongs to the UDP-glycosyltransferase family.</text>
</comment>
<evidence type="ECO:0008006" key="5">
    <source>
        <dbReference type="Google" id="ProtNLM"/>
    </source>
</evidence>
<gene>
    <name evidence="3" type="ORF">F0562_019260</name>
</gene>
<sequence length="271" mass="30447">MGNLQVVAVRSCKEFEEEYLNLVGKIMGKPAIPVGLLPPDQQPKEREGTDGSWNQIFKWLDEQKPRSVVLVGFGTECKLKIYEIAYRLELSELPFFWALRKPSWAIDDQDALPLSFSHRTSGKGVVHIGWAPQMDILAHPSVGGSLFHSGWGSVTETLQYGHCFVGLPFIVDQGLNARLLEEKSLATEVPRSEGGAFNRDGVAKSLRQAMISEEEQPLRERTGEVAGIFSGRKLRDNYVDGPMCSFVVAYFLSNLLLELCLWMEMESLNYY</sequence>
<dbReference type="AlphaFoldDB" id="A0A5J4ZFH0"/>
<dbReference type="SUPFAM" id="SSF53756">
    <property type="entry name" value="UDP-Glycosyltransferase/glycogen phosphorylase"/>
    <property type="match status" value="1"/>
</dbReference>
<dbReference type="InterPro" id="IPR050481">
    <property type="entry name" value="UDP-glycosyltransf_plant"/>
</dbReference>
<dbReference type="CDD" id="cd03784">
    <property type="entry name" value="GT1_Gtf-like"/>
    <property type="match status" value="1"/>
</dbReference>
<dbReference type="InterPro" id="IPR002213">
    <property type="entry name" value="UDP_glucos_trans"/>
</dbReference>
<evidence type="ECO:0000313" key="3">
    <source>
        <dbReference type="EMBL" id="KAA8516081.1"/>
    </source>
</evidence>
<dbReference type="Gene3D" id="3.40.50.2000">
    <property type="entry name" value="Glycogen Phosphorylase B"/>
    <property type="match status" value="2"/>
</dbReference>
<accession>A0A5J4ZFH0</accession>
<dbReference type="FunFam" id="3.40.50.2000:FF:000037">
    <property type="entry name" value="Glycosyltransferase"/>
    <property type="match status" value="1"/>
</dbReference>
<evidence type="ECO:0000256" key="1">
    <source>
        <dbReference type="ARBA" id="ARBA00009995"/>
    </source>
</evidence>
<dbReference type="Pfam" id="PF00201">
    <property type="entry name" value="UDPGT"/>
    <property type="match status" value="1"/>
</dbReference>
<dbReference type="PANTHER" id="PTHR48049:SF57">
    <property type="entry name" value="UDP-GLYCOSYLTRANSFERASE 91C1-LIKE"/>
    <property type="match status" value="1"/>
</dbReference>
<reference evidence="3 4" key="1">
    <citation type="submission" date="2019-09" db="EMBL/GenBank/DDBJ databases">
        <title>A chromosome-level genome assembly of the Chinese tupelo Nyssa sinensis.</title>
        <authorList>
            <person name="Yang X."/>
            <person name="Kang M."/>
            <person name="Yang Y."/>
            <person name="Xiong H."/>
            <person name="Wang M."/>
            <person name="Zhang Z."/>
            <person name="Wang Z."/>
            <person name="Wu H."/>
            <person name="Ma T."/>
            <person name="Liu J."/>
            <person name="Xi Z."/>
        </authorList>
    </citation>
    <scope>NUCLEOTIDE SEQUENCE [LARGE SCALE GENOMIC DNA]</scope>
    <source>
        <strain evidence="3">J267</strain>
        <tissue evidence="3">Leaf</tissue>
    </source>
</reference>
<keyword evidence="2" id="KW-0808">Transferase</keyword>